<keyword evidence="1" id="KW-0732">Signal</keyword>
<reference evidence="3" key="1">
    <citation type="submission" date="2018-12" db="EMBL/GenBank/DDBJ databases">
        <title>Tengunoibacter tsumagoiensis gen. nov., sp. nov., Dictyobacter kobayashii sp. nov., D. alpinus sp. nov., and D. joshuensis sp. nov. and description of Dictyobacteraceae fam. nov. within the order Ktedonobacterales isolated from Tengu-no-mugimeshi.</title>
        <authorList>
            <person name="Wang C.M."/>
            <person name="Zheng Y."/>
            <person name="Sakai Y."/>
            <person name="Toyoda A."/>
            <person name="Minakuchi Y."/>
            <person name="Abe K."/>
            <person name="Yokota A."/>
            <person name="Yabe S."/>
        </authorList>
    </citation>
    <scope>NUCLEOTIDE SEQUENCE [LARGE SCALE GENOMIC DNA]</scope>
    <source>
        <strain evidence="3">Uno3</strain>
    </source>
</reference>
<protein>
    <recommendedName>
        <fullName evidence="4">WxL domain-containing protein</fullName>
    </recommendedName>
</protein>
<accession>A0A402A7V3</accession>
<dbReference type="EMBL" id="BIFR01000002">
    <property type="protein sequence ID" value="GCE15223.1"/>
    <property type="molecule type" value="Genomic_DNA"/>
</dbReference>
<proteinExistence type="predicted"/>
<name>A0A402A7V3_9CHLR</name>
<feature type="signal peptide" evidence="1">
    <location>
        <begin position="1"/>
        <end position="37"/>
    </location>
</feature>
<keyword evidence="3" id="KW-1185">Reference proteome</keyword>
<evidence type="ECO:0000256" key="1">
    <source>
        <dbReference type="SAM" id="SignalP"/>
    </source>
</evidence>
<organism evidence="2 3">
    <name type="scientific">Tengunoibacter tsumagoiensis</name>
    <dbReference type="NCBI Taxonomy" id="2014871"/>
    <lineage>
        <taxon>Bacteria</taxon>
        <taxon>Bacillati</taxon>
        <taxon>Chloroflexota</taxon>
        <taxon>Ktedonobacteria</taxon>
        <taxon>Ktedonobacterales</taxon>
        <taxon>Dictyobacteraceae</taxon>
        <taxon>Tengunoibacter</taxon>
    </lineage>
</organism>
<dbReference type="AlphaFoldDB" id="A0A402A7V3"/>
<sequence length="209" mass="21206">MNMGYGHRQMMRLGVILLFMSSVTCSLLFGFNATALAAACNPATPLDASAGSASCDMTINAQVNPGVLTLTNDAAAAVPGSPFTLTGANLPGTFTFTSVVKDHRGLALGWTLSAASSGLKNGTTTLPLNLTGLDVSSSCTNGTCTSTTFTAVTPLTTTSTKFLTAGNSAHTIVVDGDYTNKIDGTFTIVAGSPSGLYSGIITITLANTF</sequence>
<evidence type="ECO:0000313" key="2">
    <source>
        <dbReference type="EMBL" id="GCE15223.1"/>
    </source>
</evidence>
<evidence type="ECO:0000313" key="3">
    <source>
        <dbReference type="Proteomes" id="UP000287352"/>
    </source>
</evidence>
<evidence type="ECO:0008006" key="4">
    <source>
        <dbReference type="Google" id="ProtNLM"/>
    </source>
</evidence>
<gene>
    <name evidence="2" type="ORF">KTT_50820</name>
</gene>
<dbReference type="RefSeq" id="WP_126582713.1">
    <property type="nucleotide sequence ID" value="NZ_BIFR01000002.1"/>
</dbReference>
<dbReference type="Proteomes" id="UP000287352">
    <property type="component" value="Unassembled WGS sequence"/>
</dbReference>
<comment type="caution">
    <text evidence="2">The sequence shown here is derived from an EMBL/GenBank/DDBJ whole genome shotgun (WGS) entry which is preliminary data.</text>
</comment>
<feature type="chain" id="PRO_5019225022" description="WxL domain-containing protein" evidence="1">
    <location>
        <begin position="38"/>
        <end position="209"/>
    </location>
</feature>